<gene>
    <name evidence="2" type="ORF">B0A49_09920</name>
</gene>
<dbReference type="PANTHER" id="PTHR37576">
    <property type="entry name" value="DEFECT AT LOW TEMPERATURE PROTEIN 1"/>
    <property type="match status" value="1"/>
</dbReference>
<dbReference type="InterPro" id="IPR021514">
    <property type="entry name" value="DUF3176"/>
</dbReference>
<dbReference type="STRING" id="331657.A0A4U0WK47"/>
<evidence type="ECO:0000256" key="1">
    <source>
        <dbReference type="SAM" id="Phobius"/>
    </source>
</evidence>
<dbReference type="OrthoDB" id="5357734at2759"/>
<sequence length="641" mass="69128">MDAEKIQSRVAVQPVHDQTYADDDSVQNARWITGVFRRLPWIGLAAIFATIGAAASAFAILRCSKDVRTDHWGVKNVPAPSPNVLLSIVNSITNLVLLAAVGQGYAIAWWRRALEGSTVTELHRSWSFSSSTLSILTSLKSFNTIALAALMTKLTILDGVLLQKATSTYLAYDTDGWGVDLKAYIATELPHNYTGIMYGANDTASLYTPEFLSVMTAYRANGGLIDFNAGNAIPINFNHSDQQYYDPVNLPQPFGVSSDYFQGCSGSCWGNVNAAGLWWDCANATEPWAANVSLSASNSSQAYPLFSTSFSVNWYDQSANSTTIKARIAYVNSVEGENGTCPGVLTTQTCVLRPAVVTYGAWISDENNVTDADSSKGIGLSSNAKAGINLKAVPTTLHGLTRPDLYSFPATQLANYASLVETPGPNRRTTMGGIELALNTLFASSASIEWTGPSTGWSLTTSGSTAPFYFSADSSVDVSSLCNYTLPLGVDPATTTIKTSLDEILFRTSLHAAMDGHPATVQQLTGTNQMAYRQYYKSDYRWLGGAVASMLLAILGIAPSYYGFWQLGRRVTLGPFEIASALQAPILEHPAVASGQVDDLIEHVGDRRVQYGLVPEVEQPKLVMAEPDRVARPAYGPRGRR</sequence>
<organism evidence="2 3">
    <name type="scientific">Cryomyces minteri</name>
    <dbReference type="NCBI Taxonomy" id="331657"/>
    <lineage>
        <taxon>Eukaryota</taxon>
        <taxon>Fungi</taxon>
        <taxon>Dikarya</taxon>
        <taxon>Ascomycota</taxon>
        <taxon>Pezizomycotina</taxon>
        <taxon>Dothideomycetes</taxon>
        <taxon>Dothideomycetes incertae sedis</taxon>
        <taxon>Cryomyces</taxon>
    </lineage>
</organism>
<proteinExistence type="predicted"/>
<keyword evidence="3" id="KW-1185">Reference proteome</keyword>
<keyword evidence="1" id="KW-1133">Transmembrane helix</keyword>
<keyword evidence="1" id="KW-0472">Membrane</keyword>
<keyword evidence="1" id="KW-0812">Transmembrane</keyword>
<reference evidence="2 3" key="1">
    <citation type="submission" date="2017-03" db="EMBL/GenBank/DDBJ databases">
        <title>Genomes of endolithic fungi from Antarctica.</title>
        <authorList>
            <person name="Coleine C."/>
            <person name="Masonjones S."/>
            <person name="Stajich J.E."/>
        </authorList>
    </citation>
    <scope>NUCLEOTIDE SEQUENCE [LARGE SCALE GENOMIC DNA]</scope>
    <source>
        <strain evidence="2 3">CCFEE 5187</strain>
    </source>
</reference>
<evidence type="ECO:0000313" key="2">
    <source>
        <dbReference type="EMBL" id="TKA63462.1"/>
    </source>
</evidence>
<dbReference type="Pfam" id="PF11374">
    <property type="entry name" value="DUF3176"/>
    <property type="match status" value="1"/>
</dbReference>
<evidence type="ECO:0000313" key="3">
    <source>
        <dbReference type="Proteomes" id="UP000308768"/>
    </source>
</evidence>
<dbReference type="AlphaFoldDB" id="A0A4U0WK47"/>
<feature type="transmembrane region" description="Helical" evidence="1">
    <location>
        <begin position="84"/>
        <end position="108"/>
    </location>
</feature>
<accession>A0A4U0WK47</accession>
<protein>
    <submittedName>
        <fullName evidence="2">Uncharacterized protein</fullName>
    </submittedName>
</protein>
<name>A0A4U0WK47_9PEZI</name>
<dbReference type="Proteomes" id="UP000308768">
    <property type="component" value="Unassembled WGS sequence"/>
</dbReference>
<comment type="caution">
    <text evidence="2">The sequence shown here is derived from an EMBL/GenBank/DDBJ whole genome shotgun (WGS) entry which is preliminary data.</text>
</comment>
<dbReference type="PANTHER" id="PTHR37576:SF2">
    <property type="entry name" value="DEFECT AT LOW TEMPERATURE PROTEIN 1"/>
    <property type="match status" value="1"/>
</dbReference>
<feature type="transmembrane region" description="Helical" evidence="1">
    <location>
        <begin position="542"/>
        <end position="565"/>
    </location>
</feature>
<dbReference type="EMBL" id="NAJN01001398">
    <property type="protein sequence ID" value="TKA63462.1"/>
    <property type="molecule type" value="Genomic_DNA"/>
</dbReference>
<feature type="transmembrane region" description="Helical" evidence="1">
    <location>
        <begin position="41"/>
        <end position="63"/>
    </location>
</feature>